<dbReference type="OrthoDB" id="2675at2157"/>
<dbReference type="AlphaFoldDB" id="V6ARC0"/>
<comment type="caution">
    <text evidence="2">The sequence shown here is derived from an EMBL/GenBank/DDBJ whole genome shotgun (WGS) entry which is preliminary data.</text>
</comment>
<dbReference type="EMBL" id="CBTY010000006">
    <property type="protein sequence ID" value="CDI04973.1"/>
    <property type="molecule type" value="Genomic_DNA"/>
</dbReference>
<reference evidence="2 3" key="1">
    <citation type="journal article" date="2013" name="PLoS ONE">
        <title>Enrichment and Genome Sequence of the Group I.1a Ammonia-Oxidizing Archaeon ?Ca. Nitrosotenuis uzonensis? Representing a Clade Globally.</title>
        <authorList>
            <person name="Lebedeva E.V."/>
            <person name="Hatzenpichler R."/>
            <person name="Pelletier E."/>
            <person name="Schuster N."/>
            <person name="Hauzmayer S."/>
            <person name="Bulaev A."/>
            <person name="Grigor'eva N.V."/>
            <person name="Galushko A."/>
            <person name="Schmid M."/>
            <person name="Palatinszky M."/>
            <person name="Le Paslier D."/>
            <person name="Daims H."/>
            <person name="Wagner M."/>
        </authorList>
    </citation>
    <scope>NUCLEOTIDE SEQUENCE [LARGE SCALE GENOMIC DNA]</scope>
    <source>
        <strain evidence="2 3">N4</strain>
    </source>
</reference>
<keyword evidence="3" id="KW-1185">Reference proteome</keyword>
<dbReference type="PANTHER" id="PTHR30087:SF1">
    <property type="entry name" value="HYPOTHETICAL CYTOSOLIC PROTEIN"/>
    <property type="match status" value="1"/>
</dbReference>
<name>V6ARC0_9ARCH</name>
<feature type="domain" description="DUF1722" evidence="1">
    <location>
        <begin position="45"/>
        <end position="160"/>
    </location>
</feature>
<dbReference type="RefSeq" id="WP_048194295.1">
    <property type="nucleotide sequence ID" value="NZ_CBTY010000006.1"/>
</dbReference>
<protein>
    <recommendedName>
        <fullName evidence="1">DUF1722 domain-containing protein</fullName>
    </recommendedName>
</protein>
<dbReference type="InterPro" id="IPR013560">
    <property type="entry name" value="DUF1722"/>
</dbReference>
<dbReference type="STRING" id="1407055.NITUZ_140048"/>
<proteinExistence type="predicted"/>
<gene>
    <name evidence="2" type="ORF">NITUZ_140048</name>
</gene>
<dbReference type="PANTHER" id="PTHR30087">
    <property type="entry name" value="INNER MEMBRANE PROTEIN"/>
    <property type="match status" value="1"/>
</dbReference>
<sequence length="172" mass="20142">MNTQKNDSGALLSHNEIRDYVIRSFIEAKNKGDINELVHFHSINKFLLLAHSQDDAVVLGRLVANKERLAYSKIFEIYGIQLEKTLNKEPTIRTHSNVIQKTIGYFKKDLSLKEKQSALAMLSMYRLGQENLESLLLFLDDLTRKFQKTYLVRQTYFLLYVRVKSQEFDSHR</sequence>
<organism evidence="2 3">
    <name type="scientific">Candidatus Nitrosotenuis uzonensis</name>
    <dbReference type="NCBI Taxonomy" id="1407055"/>
    <lineage>
        <taxon>Archaea</taxon>
        <taxon>Nitrososphaerota</taxon>
        <taxon>Candidatus Nitrosotenuis</taxon>
    </lineage>
</organism>
<evidence type="ECO:0000313" key="3">
    <source>
        <dbReference type="Proteomes" id="UP000018159"/>
    </source>
</evidence>
<evidence type="ECO:0000313" key="2">
    <source>
        <dbReference type="EMBL" id="CDI04973.1"/>
    </source>
</evidence>
<dbReference type="Pfam" id="PF08349">
    <property type="entry name" value="DUF1722"/>
    <property type="match status" value="1"/>
</dbReference>
<dbReference type="Proteomes" id="UP000018159">
    <property type="component" value="Unassembled WGS sequence"/>
</dbReference>
<accession>V6ARC0</accession>
<evidence type="ECO:0000259" key="1">
    <source>
        <dbReference type="Pfam" id="PF08349"/>
    </source>
</evidence>